<comment type="caution">
    <text evidence="2">The sequence shown here is derived from an EMBL/GenBank/DDBJ whole genome shotgun (WGS) entry which is preliminary data.</text>
</comment>
<proteinExistence type="predicted"/>
<sequence>PLAFVPEPIAESQLRLYPNIMVEDTAHTINKKVGWLLHGQESILVPDFNTKCQCQILGEGIGFLPDYMVREAMAQSLLVTRQIHNPRQDSRMLLATQHSATGQVTQWIKKQFAPNGILTGIYQDLLHRES</sequence>
<evidence type="ECO:0000313" key="2">
    <source>
        <dbReference type="EMBL" id="RXD15131.1"/>
    </source>
</evidence>
<dbReference type="EMBL" id="SCJN01000128">
    <property type="protein sequence ID" value="RXD15131.1"/>
    <property type="molecule type" value="Genomic_DNA"/>
</dbReference>
<reference evidence="2 3" key="1">
    <citation type="submission" date="2019-01" db="EMBL/GenBank/DDBJ databases">
        <title>Genomic analysis of febrile catheter-associated UTI E. coli isolates.</title>
        <authorList>
            <person name="Potter R."/>
            <person name="Zou Z."/>
            <person name="Henderson J."/>
            <person name="Dantas G."/>
        </authorList>
    </citation>
    <scope>NUCLEOTIDE SEQUENCE [LARGE SCALE GENOMIC DNA]</scope>
    <source>
        <strain evidence="2 3">29_CAASB</strain>
    </source>
</reference>
<dbReference type="SUPFAM" id="SSF53850">
    <property type="entry name" value="Periplasmic binding protein-like II"/>
    <property type="match status" value="1"/>
</dbReference>
<feature type="domain" description="LysR substrate-binding" evidence="1">
    <location>
        <begin position="1"/>
        <end position="100"/>
    </location>
</feature>
<organism evidence="2 3">
    <name type="scientific">Escherichia coli</name>
    <dbReference type="NCBI Taxonomy" id="562"/>
    <lineage>
        <taxon>Bacteria</taxon>
        <taxon>Pseudomonadati</taxon>
        <taxon>Pseudomonadota</taxon>
        <taxon>Gammaproteobacteria</taxon>
        <taxon>Enterobacterales</taxon>
        <taxon>Enterobacteriaceae</taxon>
        <taxon>Escherichia</taxon>
    </lineage>
</organism>
<gene>
    <name evidence="2" type="ORF">EPS76_15960</name>
</gene>
<dbReference type="InterPro" id="IPR005119">
    <property type="entry name" value="LysR_subst-bd"/>
</dbReference>
<dbReference type="Proteomes" id="UP000288730">
    <property type="component" value="Unassembled WGS sequence"/>
</dbReference>
<dbReference type="Pfam" id="PF03466">
    <property type="entry name" value="LysR_substrate"/>
    <property type="match status" value="1"/>
</dbReference>
<dbReference type="AlphaFoldDB" id="A0A444RA93"/>
<name>A0A444RA93_ECOLX</name>
<feature type="non-terminal residue" evidence="2">
    <location>
        <position position="1"/>
    </location>
</feature>
<accession>A0A444RA93</accession>
<protein>
    <submittedName>
        <fullName evidence="2">LysR family transcriptional regulator</fullName>
    </submittedName>
</protein>
<evidence type="ECO:0000313" key="3">
    <source>
        <dbReference type="Proteomes" id="UP000288730"/>
    </source>
</evidence>
<evidence type="ECO:0000259" key="1">
    <source>
        <dbReference type="Pfam" id="PF03466"/>
    </source>
</evidence>